<evidence type="ECO:0000313" key="1">
    <source>
        <dbReference type="EMBL" id="TBU06074.1"/>
    </source>
</evidence>
<dbReference type="EMBL" id="PIXR01000564">
    <property type="protein sequence ID" value="TBU06074.1"/>
    <property type="molecule type" value="Genomic_DNA"/>
</dbReference>
<dbReference type="VEuPathDB" id="MicrosporidiaDB:CWI39_0564p0040"/>
<reference evidence="1 2" key="1">
    <citation type="submission" date="2017-12" db="EMBL/GenBank/DDBJ databases">
        <authorList>
            <person name="Pombert J.-F."/>
            <person name="Haag K.L."/>
            <person name="Ebert D."/>
        </authorList>
    </citation>
    <scope>NUCLEOTIDE SEQUENCE [LARGE SCALE GENOMIC DNA]</scope>
    <source>
        <strain evidence="1">IL-BN-2</strain>
    </source>
</reference>
<organism evidence="1 2">
    <name type="scientific">Hamiltosporidium magnivora</name>
    <dbReference type="NCBI Taxonomy" id="148818"/>
    <lineage>
        <taxon>Eukaryota</taxon>
        <taxon>Fungi</taxon>
        <taxon>Fungi incertae sedis</taxon>
        <taxon>Microsporidia</taxon>
        <taxon>Dubosqiidae</taxon>
        <taxon>Hamiltosporidium</taxon>
    </lineage>
</organism>
<dbReference type="AlphaFoldDB" id="A0A4Q9LDY0"/>
<comment type="caution">
    <text evidence="1">The sequence shown here is derived from an EMBL/GenBank/DDBJ whole genome shotgun (WGS) entry which is preliminary data.</text>
</comment>
<proteinExistence type="predicted"/>
<evidence type="ECO:0000313" key="2">
    <source>
        <dbReference type="Proteomes" id="UP000293045"/>
    </source>
</evidence>
<dbReference type="VEuPathDB" id="MicrosporidiaDB:CWI36_0151p0060"/>
<name>A0A4Q9LDY0_9MICR</name>
<protein>
    <submittedName>
        <fullName evidence="1">Uncharacterized protein</fullName>
    </submittedName>
</protein>
<sequence length="158" mass="18786">MIGSKIGTHPIPISPSTAIDIFKNVFSNQNIFFKNICLYKPSITEIYVIKSNKIPFDGYFYTQKKLLNEQNIKIQIEDTICHTIRRVIYISSNYDFFIVGYFHIDRNVNDIYFSHYFNISNLIYQRDSFIYDIFISNDTIPYTLDIEYIQSKIKELEE</sequence>
<gene>
    <name evidence="1" type="ORF">CWI39_0564p0040</name>
</gene>
<dbReference type="Proteomes" id="UP000293045">
    <property type="component" value="Unassembled WGS sequence"/>
</dbReference>
<accession>A0A4Q9LDY0</accession>